<evidence type="ECO:0000259" key="2">
    <source>
        <dbReference type="PROSITE" id="PS51061"/>
    </source>
</evidence>
<evidence type="ECO:0000313" key="4">
    <source>
        <dbReference type="Proteomes" id="UP000475862"/>
    </source>
</evidence>
<reference evidence="3 4" key="1">
    <citation type="submission" date="2019-08" db="EMBL/GenBank/DDBJ databases">
        <title>The genome of the soybean aphid Biotype 1, its phylome, world population structure and adaptation to the North American continent.</title>
        <authorList>
            <person name="Giordano R."/>
            <person name="Donthu R.K."/>
            <person name="Hernandez A.G."/>
            <person name="Wright C.L."/>
            <person name="Zimin A.V."/>
        </authorList>
    </citation>
    <scope>NUCLEOTIDE SEQUENCE [LARGE SCALE GENOMIC DNA]</scope>
    <source>
        <tissue evidence="3">Whole aphids</tissue>
    </source>
</reference>
<dbReference type="SUPFAM" id="SSF82708">
    <property type="entry name" value="R3H domain"/>
    <property type="match status" value="1"/>
</dbReference>
<evidence type="ECO:0000256" key="1">
    <source>
        <dbReference type="SAM" id="MobiDB-lite"/>
    </source>
</evidence>
<organism evidence="3 4">
    <name type="scientific">Aphis glycines</name>
    <name type="common">Soybean aphid</name>
    <dbReference type="NCBI Taxonomy" id="307491"/>
    <lineage>
        <taxon>Eukaryota</taxon>
        <taxon>Metazoa</taxon>
        <taxon>Ecdysozoa</taxon>
        <taxon>Arthropoda</taxon>
        <taxon>Hexapoda</taxon>
        <taxon>Insecta</taxon>
        <taxon>Pterygota</taxon>
        <taxon>Neoptera</taxon>
        <taxon>Paraneoptera</taxon>
        <taxon>Hemiptera</taxon>
        <taxon>Sternorrhyncha</taxon>
        <taxon>Aphidomorpha</taxon>
        <taxon>Aphidoidea</taxon>
        <taxon>Aphididae</taxon>
        <taxon>Aphidini</taxon>
        <taxon>Aphis</taxon>
        <taxon>Aphis</taxon>
    </lineage>
</organism>
<feature type="compositionally biased region" description="Low complexity" evidence="1">
    <location>
        <begin position="176"/>
        <end position="196"/>
    </location>
</feature>
<dbReference type="EMBL" id="VYZN01000014">
    <property type="protein sequence ID" value="KAE9540080.1"/>
    <property type="molecule type" value="Genomic_DNA"/>
</dbReference>
<keyword evidence="4" id="KW-1185">Reference proteome</keyword>
<dbReference type="InterPro" id="IPR001374">
    <property type="entry name" value="R3H_dom"/>
</dbReference>
<dbReference type="Pfam" id="PF01424">
    <property type="entry name" value="R3H"/>
    <property type="match status" value="1"/>
</dbReference>
<dbReference type="AlphaFoldDB" id="A0A6G0TWX5"/>
<gene>
    <name evidence="3" type="ORF">AGLY_005332</name>
</gene>
<sequence>MESLDILNLRVGECSFLETALADVKRYNNTFVLENKINVVLIFPPVSARNRFLVHTLVQTFFNELNTISIGSSHGRRLVVYHSSLKPMYCEVDVEDAERHDENNSSAYRAYRTPNERKAQEKLFQSLKPKKLDPVTSYRDSTVNNCIHYCRSNQRKQSKRPDIPIYIPKALRGLANNTASKTKSTNSNSDSTASNKLDANSRIQDDSSNKFCSKDMIDSISNYNQHNNIVLTSLDSFNFVDLSNEVLINDANDDFNTSYHDASSQFSDSLSTSILPNSVDINENNSNSSATNKIIKIKNPKLDHNELESDIGETVFDNRSSDLTKGNNVSYINFQKATPVNLPDCQISNVNDTTIADNVLVPPKTTPVNLPDCQVSNVNDKIIADNVLIPQKITSVNLPDCQISDINNKITADDILVSQKITEAIDLRVVDTISGMSNTNNQLHETHKENEMIFSDVSEIELKEEHDTNCPHYCLNDSFSSGPLTDKDTNYSKTTDEELTVQQSSVLIDNSEEVIGINEKKKKKKKEKKKILDVNECSWEDMFDKEDDYIHPLLMKELVSTIGKVQVQCAKEDYRSYQTIEERSGDGECVIEVYGFSSELKTIDLMNQFAAFRKNHFEIIWVDDTHALAVFESPYLADQALNTPLALVKTRPLKNATKESKLRAATVVPLPATRPKTCTAMARRLVSSALGLKLNVSADLIKAERTLLANAKEKKIRDAQHKHNIWNNES</sequence>
<comment type="caution">
    <text evidence="3">The sequence shown here is derived from an EMBL/GenBank/DDBJ whole genome shotgun (WGS) entry which is preliminary data.</text>
</comment>
<dbReference type="PANTHER" id="PTHR21678:SF0">
    <property type="entry name" value="C3H1-TYPE DOMAIN-CONTAINING PROTEIN"/>
    <property type="match status" value="1"/>
</dbReference>
<dbReference type="OrthoDB" id="5418203at2759"/>
<accession>A0A6G0TWX5</accession>
<proteinExistence type="predicted"/>
<dbReference type="Gene3D" id="3.30.70.330">
    <property type="match status" value="1"/>
</dbReference>
<dbReference type="InterPro" id="IPR012677">
    <property type="entry name" value="Nucleotide-bd_a/b_plait_sf"/>
</dbReference>
<dbReference type="GO" id="GO:0003676">
    <property type="term" value="F:nucleic acid binding"/>
    <property type="evidence" value="ECO:0007669"/>
    <property type="project" value="UniProtKB-UniRule"/>
</dbReference>
<name>A0A6G0TWX5_APHGL</name>
<dbReference type="InterPro" id="IPR036867">
    <property type="entry name" value="R3H_dom_sf"/>
</dbReference>
<feature type="domain" description="R3H" evidence="2">
    <location>
        <begin position="18"/>
        <end position="84"/>
    </location>
</feature>
<evidence type="ECO:0000313" key="3">
    <source>
        <dbReference type="EMBL" id="KAE9540080.1"/>
    </source>
</evidence>
<dbReference type="InterPro" id="IPR039884">
    <property type="entry name" value="R3HC1/R3HCL"/>
</dbReference>
<protein>
    <recommendedName>
        <fullName evidence="2">R3H domain-containing protein</fullName>
    </recommendedName>
</protein>
<dbReference type="PANTHER" id="PTHR21678">
    <property type="entry name" value="GROWTH INHIBITION AND DIFFERENTIATION RELATED PROTEIN 88"/>
    <property type="match status" value="1"/>
</dbReference>
<dbReference type="Proteomes" id="UP000475862">
    <property type="component" value="Unassembled WGS sequence"/>
</dbReference>
<dbReference type="PROSITE" id="PS51061">
    <property type="entry name" value="R3H"/>
    <property type="match status" value="1"/>
</dbReference>
<dbReference type="Gene3D" id="3.30.1370.50">
    <property type="entry name" value="R3H-like domain"/>
    <property type="match status" value="1"/>
</dbReference>
<feature type="region of interest" description="Disordered" evidence="1">
    <location>
        <begin position="176"/>
        <end position="206"/>
    </location>
</feature>